<dbReference type="Pfam" id="PF06240">
    <property type="entry name" value="COXG"/>
    <property type="match status" value="1"/>
</dbReference>
<organism evidence="1 2">
    <name type="scientific">Gaiella occulta</name>
    <dbReference type="NCBI Taxonomy" id="1002870"/>
    <lineage>
        <taxon>Bacteria</taxon>
        <taxon>Bacillati</taxon>
        <taxon>Actinomycetota</taxon>
        <taxon>Thermoleophilia</taxon>
        <taxon>Gaiellales</taxon>
        <taxon>Gaiellaceae</taxon>
        <taxon>Gaiella</taxon>
    </lineage>
</organism>
<dbReference type="EMBL" id="QQZY01000002">
    <property type="protein sequence ID" value="RDI75272.1"/>
    <property type="molecule type" value="Genomic_DNA"/>
</dbReference>
<proteinExistence type="predicted"/>
<accession>A0A7M2Z0U4</accession>
<dbReference type="PANTHER" id="PTHR38588">
    <property type="entry name" value="BLL0334 PROTEIN"/>
    <property type="match status" value="1"/>
</dbReference>
<comment type="caution">
    <text evidence="1">The sequence shown here is derived from an EMBL/GenBank/DDBJ whole genome shotgun (WGS) entry which is preliminary data.</text>
</comment>
<gene>
    <name evidence="1" type="ORF">Gocc_1070</name>
</gene>
<sequence length="154" mass="16458">MNVAGVKEFDAPRAVVWGVIDDPAQMAGLMPGVEGFEIKDDRHWQAKVKVPLGLGGLKMTIDFEKLEERPLEYASMSAKGKGVGAMMNMTTSFTLSGEGDHTSMAWTAEVRIAGPVGSMGQRVLQPIINQQVGNVLTALEVKVAEAKARAEATS</sequence>
<dbReference type="RefSeq" id="WP_181813394.1">
    <property type="nucleotide sequence ID" value="NZ_QQZY01000002.1"/>
</dbReference>
<reference evidence="2" key="2">
    <citation type="journal article" date="2019" name="MicrobiologyOpen">
        <title>High-quality draft genome sequence of Gaiella occulta isolated from a 150 meter deep mineral water borehole and comparison with the genome sequences of other deep-branching lineages of the phylum Actinobacteria.</title>
        <authorList>
            <person name="Severino R."/>
            <person name="Froufe H.J.C."/>
            <person name="Barroso C."/>
            <person name="Albuquerque L."/>
            <person name="Lobo-da-Cunha A."/>
            <person name="da Costa M.S."/>
            <person name="Egas C."/>
        </authorList>
    </citation>
    <scope>NUCLEOTIDE SEQUENCE [LARGE SCALE GENOMIC DNA]</scope>
    <source>
        <strain evidence="2">F2-233</strain>
    </source>
</reference>
<reference evidence="1 2" key="1">
    <citation type="submission" date="2018-07" db="EMBL/GenBank/DDBJ databases">
        <title>High-quality-draft genome sequence of Gaiella occulta.</title>
        <authorList>
            <person name="Severino R."/>
            <person name="Froufe H.J.C."/>
            <person name="Rainey F.A."/>
            <person name="Barroso C."/>
            <person name="Albuquerque L."/>
            <person name="Lobo-Da-Cunha A."/>
            <person name="Da Costa M.S."/>
            <person name="Egas C."/>
        </authorList>
    </citation>
    <scope>NUCLEOTIDE SEQUENCE [LARGE SCALE GENOMIC DNA]</scope>
    <source>
        <strain evidence="1 2">F2-233</strain>
    </source>
</reference>
<dbReference type="InterPro" id="IPR023393">
    <property type="entry name" value="START-like_dom_sf"/>
</dbReference>
<dbReference type="AlphaFoldDB" id="A0A7M2Z0U4"/>
<name>A0A7M2Z0U4_9ACTN</name>
<dbReference type="PANTHER" id="PTHR38588:SF1">
    <property type="entry name" value="BLL0334 PROTEIN"/>
    <property type="match status" value="1"/>
</dbReference>
<keyword evidence="2" id="KW-1185">Reference proteome</keyword>
<evidence type="ECO:0000313" key="1">
    <source>
        <dbReference type="EMBL" id="RDI75272.1"/>
    </source>
</evidence>
<dbReference type="Gene3D" id="3.30.530.20">
    <property type="match status" value="1"/>
</dbReference>
<protein>
    <submittedName>
        <fullName evidence="1">Carbon monoxide dehydrogenase subunit G (CoxG)</fullName>
    </submittedName>
</protein>
<dbReference type="Proteomes" id="UP000254134">
    <property type="component" value="Unassembled WGS sequence"/>
</dbReference>
<dbReference type="SUPFAM" id="SSF55961">
    <property type="entry name" value="Bet v1-like"/>
    <property type="match status" value="1"/>
</dbReference>
<dbReference type="InterPro" id="IPR010419">
    <property type="entry name" value="CO_DH_gsu"/>
</dbReference>
<evidence type="ECO:0000313" key="2">
    <source>
        <dbReference type="Proteomes" id="UP000254134"/>
    </source>
</evidence>